<dbReference type="NCBIfam" id="NF040483">
    <property type="entry name" value="serum_opaci_fac"/>
    <property type="match status" value="1"/>
</dbReference>
<feature type="compositionally biased region" description="Polar residues" evidence="5">
    <location>
        <begin position="931"/>
        <end position="942"/>
    </location>
</feature>
<dbReference type="InterPro" id="IPR004237">
    <property type="entry name" value="Fibron_repeat-bd"/>
</dbReference>
<sequence length="1022" mass="112669">MTNCKYKLRKLSVGLVSVGTMLIAPTVLGQEVSTGATSTESSTTSTASASTDTATTSGAATTTTGTSGTAASGTASGTNGASSVTSSGGSQGSESAQASPQAQTAPVAAEATPKPQAQTGVASPSNLSNTNGSSSSETQTFKSAGTTTSSAPAAASNNSNKVTSTEAETPMMDVEQYTVDKKDSSVTQTDDKKLLKIRRDGDEKTRDLYDVKREVKDNGDGTLDVTLKVTPKQIDEGADVMALLDVSQKMTRENFDKAKEQIKKMVTTLTGEPTDGKENHNRRNSVRLMTFYREISDPIDISGKTDEELNSILDDVWKKAKKDWDWGVDLQGAIHKARDIFKNEKNSKKRQHIVLFSQGESTFSYELDKSKLSKSSLTEVTTSNPLLHWPPIFNYTNRKADMLDDITKVIKKVKDLGVKSVGTAESVLTALKAMNSLGSFFTGSLTEYITLKEYDSDKLLEEKYFDYTKRVGEGYYYHSFSNREYNAEMPFERELKLALETALSSVGEDWFTSILNRLGLKKETEKAKVDIIMKILNTLFYRRQYHYYNHNLSAIAEAKMAQEEGITFYSVDVTDLKPKRAKRQTAVPQKTTKKESEEDRNNKFDGYLKKMSEGGNAFFNDVDKADKFKDTLTELTIKDEFEDKVTVENNSWNTLSTAGLKNSVNHQASSSSSSWFSRSTKESLTWTISKDQLKKAFEDGKPLTLTYKLKVDNNKFKTALEDKKKRIKRLPYRNENSIKEKIISNTITYKINNQKGQTDKKLDDVNLTYSKLKVPVPQIDGHVIEPQAPTLPKLPPVIEHGPNFEYEEETGYQLPLEHGSNAPDIQVTIEEDTVPQRPDILVGGQSGPVDITEDTQPGMSGSNDATVVEEDTVPQRPDVLVWSSDPIDITEDTQPSVSGSNDATVVEEDTVPQRPDILVGGQSDPIDITEDTQPGMSGSNDATVIEEDTKPKRFFHFDNEPQAPEKPKEQPSLSLPQAPVYKAAHHLPASGDKREASFTIAALTIIGAAGLLRKKRRDTEEN</sequence>
<name>Q93T54_STRPY</name>
<keyword evidence="4" id="KW-0572">Peptidoglycan-anchor</keyword>
<dbReference type="PROSITE" id="PS50847">
    <property type="entry name" value="GRAM_POS_ANCHORING"/>
    <property type="match status" value="1"/>
</dbReference>
<evidence type="ECO:0000313" key="9">
    <source>
        <dbReference type="EMBL" id="AAK52965.1"/>
    </source>
</evidence>
<feature type="compositionally biased region" description="Basic and acidic residues" evidence="5">
    <location>
        <begin position="592"/>
        <end position="601"/>
    </location>
</feature>
<feature type="compositionally biased region" description="Basic and acidic residues" evidence="5">
    <location>
        <begin position="947"/>
        <end position="969"/>
    </location>
</feature>
<dbReference type="Gene3D" id="3.40.50.410">
    <property type="entry name" value="von Willebrand factor, type A domain"/>
    <property type="match status" value="1"/>
</dbReference>
<feature type="compositionally biased region" description="Low complexity" evidence="5">
    <location>
        <begin position="143"/>
        <end position="160"/>
    </location>
</feature>
<feature type="domain" description="Gram-positive cocci surface proteins LPxTG" evidence="8">
    <location>
        <begin position="987"/>
        <end position="1022"/>
    </location>
</feature>
<feature type="signal peptide" evidence="6">
    <location>
        <begin position="1"/>
        <end position="29"/>
    </location>
</feature>
<feature type="compositionally biased region" description="Low complexity" evidence="5">
    <location>
        <begin position="33"/>
        <end position="109"/>
    </location>
</feature>
<feature type="region of interest" description="Disordered" evidence="5">
    <location>
        <begin position="32"/>
        <end position="171"/>
    </location>
</feature>
<evidence type="ECO:0000256" key="1">
    <source>
        <dbReference type="ARBA" id="ARBA00022512"/>
    </source>
</evidence>
<keyword evidence="2" id="KW-0964">Secreted</keyword>
<dbReference type="NCBIfam" id="TIGR01167">
    <property type="entry name" value="LPXTG_anchor"/>
    <property type="match status" value="1"/>
</dbReference>
<protein>
    <submittedName>
        <fullName evidence="9">Serum opacity factor VT3.2</fullName>
    </submittedName>
</protein>
<feature type="domain" description="VWFA" evidence="7">
    <location>
        <begin position="239"/>
        <end position="471"/>
    </location>
</feature>
<dbReference type="CDD" id="cd00198">
    <property type="entry name" value="vWFA"/>
    <property type="match status" value="1"/>
</dbReference>
<keyword evidence="1" id="KW-0134">Cell wall</keyword>
<keyword evidence="3 6" id="KW-0732">Signal</keyword>
<evidence type="ECO:0000256" key="6">
    <source>
        <dbReference type="SAM" id="SignalP"/>
    </source>
</evidence>
<feature type="compositionally biased region" description="Low complexity" evidence="5">
    <location>
        <begin position="123"/>
        <end position="136"/>
    </location>
</feature>
<evidence type="ECO:0000256" key="3">
    <source>
        <dbReference type="ARBA" id="ARBA00022729"/>
    </source>
</evidence>
<evidence type="ECO:0000256" key="4">
    <source>
        <dbReference type="ARBA" id="ARBA00023088"/>
    </source>
</evidence>
<dbReference type="PROSITE" id="PS50234">
    <property type="entry name" value="VWFA"/>
    <property type="match status" value="1"/>
</dbReference>
<dbReference type="AlphaFoldDB" id="Q93T54"/>
<dbReference type="Pfam" id="PF00092">
    <property type="entry name" value="VWA"/>
    <property type="match status" value="1"/>
</dbReference>
<dbReference type="SMART" id="SM00327">
    <property type="entry name" value="VWA"/>
    <property type="match status" value="1"/>
</dbReference>
<evidence type="ECO:0000256" key="5">
    <source>
        <dbReference type="SAM" id="MobiDB-lite"/>
    </source>
</evidence>
<evidence type="ECO:0000259" key="7">
    <source>
        <dbReference type="PROSITE" id="PS50234"/>
    </source>
</evidence>
<dbReference type="Pfam" id="PF00746">
    <property type="entry name" value="Gram_pos_anchor"/>
    <property type="match status" value="1"/>
</dbReference>
<dbReference type="SUPFAM" id="SSF53300">
    <property type="entry name" value="vWA-like"/>
    <property type="match status" value="1"/>
</dbReference>
<dbReference type="InterPro" id="IPR019931">
    <property type="entry name" value="LPXTG_anchor"/>
</dbReference>
<accession>Q93T54</accession>
<organism evidence="9">
    <name type="scientific">Streptococcus pyogenes</name>
    <dbReference type="NCBI Taxonomy" id="1314"/>
    <lineage>
        <taxon>Bacteria</taxon>
        <taxon>Bacillati</taxon>
        <taxon>Bacillota</taxon>
        <taxon>Bacilli</taxon>
        <taxon>Lactobacillales</taxon>
        <taxon>Streptococcaceae</taxon>
        <taxon>Streptococcus</taxon>
    </lineage>
</organism>
<reference evidence="9" key="1">
    <citation type="journal article" date="2002" name="Microbiology">
        <title>Immunological response mounted by Aboriginal Australians living in the Northern Territory of Australia against Streptococcus pyogenes serum opacity factor.</title>
        <authorList>
            <person name="Gillen C.M."/>
            <person name="Towers R.J."/>
            <person name="McMillan D.J."/>
            <person name="Delvecchio A."/>
            <person name="Sriprakash K.S."/>
            <person name="Currie B."/>
            <person name="Kreikemeyer B."/>
            <person name="Chhatwal G.S."/>
            <person name="Walker M.J."/>
        </authorList>
    </citation>
    <scope>NUCLEOTIDE SEQUENCE</scope>
</reference>
<dbReference type="Pfam" id="PF02986">
    <property type="entry name" value="Fn_bind"/>
    <property type="match status" value="4"/>
</dbReference>
<dbReference type="InterPro" id="IPR002035">
    <property type="entry name" value="VWF_A"/>
</dbReference>
<feature type="region of interest" description="Disordered" evidence="5">
    <location>
        <begin position="580"/>
        <end position="601"/>
    </location>
</feature>
<evidence type="ECO:0000256" key="2">
    <source>
        <dbReference type="ARBA" id="ARBA00022525"/>
    </source>
</evidence>
<feature type="region of interest" description="Disordered" evidence="5">
    <location>
        <begin position="915"/>
        <end position="993"/>
    </location>
</feature>
<evidence type="ECO:0000259" key="8">
    <source>
        <dbReference type="PROSITE" id="PS50847"/>
    </source>
</evidence>
<dbReference type="EMBL" id="AF367011">
    <property type="protein sequence ID" value="AAK52965.1"/>
    <property type="molecule type" value="Genomic_DNA"/>
</dbReference>
<feature type="chain" id="PRO_5004320162" evidence="6">
    <location>
        <begin position="30"/>
        <end position="1022"/>
    </location>
</feature>
<proteinExistence type="predicted"/>
<dbReference type="InterPro" id="IPR036465">
    <property type="entry name" value="vWFA_dom_sf"/>
</dbReference>